<evidence type="ECO:0000313" key="3">
    <source>
        <dbReference type="Proteomes" id="UP001597393"/>
    </source>
</evidence>
<comment type="caution">
    <text evidence="2">The sequence shown here is derived from an EMBL/GenBank/DDBJ whole genome shotgun (WGS) entry which is preliminary data.</text>
</comment>
<feature type="signal peptide" evidence="1">
    <location>
        <begin position="1"/>
        <end position="21"/>
    </location>
</feature>
<dbReference type="Gene3D" id="2.40.128.490">
    <property type="entry name" value="Uncharacterised protein PF14869, DUF4488"/>
    <property type="match status" value="1"/>
</dbReference>
<name>A0ABW5NFK3_9SPHI</name>
<dbReference type="EMBL" id="JBHUMA010000003">
    <property type="protein sequence ID" value="MFD2597453.1"/>
    <property type="molecule type" value="Genomic_DNA"/>
</dbReference>
<evidence type="ECO:0000313" key="2">
    <source>
        <dbReference type="EMBL" id="MFD2597453.1"/>
    </source>
</evidence>
<accession>A0ABW5NFK3</accession>
<gene>
    <name evidence="2" type="ORF">ACFSQ3_00700</name>
</gene>
<proteinExistence type="predicted"/>
<feature type="chain" id="PRO_5045183226" description="Membrane or secreted protein" evidence="1">
    <location>
        <begin position="22"/>
        <end position="229"/>
    </location>
</feature>
<evidence type="ECO:0008006" key="4">
    <source>
        <dbReference type="Google" id="ProtNLM"/>
    </source>
</evidence>
<keyword evidence="1" id="KW-0732">Signal</keyword>
<reference evidence="3" key="1">
    <citation type="journal article" date="2019" name="Int. J. Syst. Evol. Microbiol.">
        <title>The Global Catalogue of Microorganisms (GCM) 10K type strain sequencing project: providing services to taxonomists for standard genome sequencing and annotation.</title>
        <authorList>
            <consortium name="The Broad Institute Genomics Platform"/>
            <consortium name="The Broad Institute Genome Sequencing Center for Infectious Disease"/>
            <person name="Wu L."/>
            <person name="Ma J."/>
        </authorList>
    </citation>
    <scope>NUCLEOTIDE SEQUENCE [LARGE SCALE GENOMIC DNA]</scope>
    <source>
        <strain evidence="3">KCTC 42248</strain>
    </source>
</reference>
<organism evidence="2 3">
    <name type="scientific">Sphingobacterium corticis</name>
    <dbReference type="NCBI Taxonomy" id="1812823"/>
    <lineage>
        <taxon>Bacteria</taxon>
        <taxon>Pseudomonadati</taxon>
        <taxon>Bacteroidota</taxon>
        <taxon>Sphingobacteriia</taxon>
        <taxon>Sphingobacteriales</taxon>
        <taxon>Sphingobacteriaceae</taxon>
        <taxon>Sphingobacterium</taxon>
    </lineage>
</organism>
<dbReference type="RefSeq" id="WP_380866625.1">
    <property type="nucleotide sequence ID" value="NZ_JBHUMA010000003.1"/>
</dbReference>
<dbReference type="Proteomes" id="UP001597393">
    <property type="component" value="Unassembled WGS sequence"/>
</dbReference>
<keyword evidence="3" id="KW-1185">Reference proteome</keyword>
<sequence>MKNLCFWLFHILIISNVSLFAQQNNLQGAYKMKQGDVNALWLFADGYTSMIYYHDKVYMYTTGGPFALENNSITIETEYHDQDSTLIGQSVQHRFTVDDGNLRDSDGNEWVKQDAKDQGLDGLWRITGRMQQGEMGQIQRGDRKTIKLLIDGYFQWIAINPARRGFYGTGGGEYTFQDGRYAEHILFFSRDNTRIGTSLQFEGEVKGKEWHHTGLSSTGNKIYEIWTRE</sequence>
<protein>
    <recommendedName>
        <fullName evidence="4">Membrane or secreted protein</fullName>
    </recommendedName>
</protein>
<evidence type="ECO:0000256" key="1">
    <source>
        <dbReference type="SAM" id="SignalP"/>
    </source>
</evidence>